<reference evidence="1 2" key="2">
    <citation type="journal article" date="2013" name="PLoS ONE">
        <title>INDIGO - INtegrated Data Warehouse of MIcrobial GenOmes with Examples from the Red Sea Extremophiles.</title>
        <authorList>
            <person name="Alam I."/>
            <person name="Antunes A."/>
            <person name="Kamau A.A."/>
            <person name="Ba Alawi W."/>
            <person name="Kalkatawi M."/>
            <person name="Stingl U."/>
            <person name="Bajic V.B."/>
        </authorList>
    </citation>
    <scope>NUCLEOTIDE SEQUENCE [LARGE SCALE GENOMIC DNA]</scope>
    <source>
        <strain evidence="1 2">SARL4B</strain>
    </source>
</reference>
<reference evidence="1 2" key="1">
    <citation type="journal article" date="2011" name="J. Bacteriol.">
        <title>Genome sequence of Halorhabdus tiamatea, the first archaeon isolated from a deep-sea anoxic brine lake.</title>
        <authorList>
            <person name="Antunes A."/>
            <person name="Alam I."/>
            <person name="Bajic V.B."/>
            <person name="Stingl U."/>
        </authorList>
    </citation>
    <scope>NUCLEOTIDE SEQUENCE [LARGE SCALE GENOMIC DNA]</scope>
    <source>
        <strain evidence="1 2">SARL4B</strain>
    </source>
</reference>
<proteinExistence type="predicted"/>
<dbReference type="Proteomes" id="UP000003861">
    <property type="component" value="Unassembled WGS sequence"/>
</dbReference>
<name>U2DX08_9EURY</name>
<feature type="non-terminal residue" evidence="1">
    <location>
        <position position="60"/>
    </location>
</feature>
<gene>
    <name evidence="1" type="ORF">HLRTI_003260</name>
</gene>
<evidence type="ECO:0000313" key="2">
    <source>
        <dbReference type="Proteomes" id="UP000003861"/>
    </source>
</evidence>
<dbReference type="AlphaFoldDB" id="U2DX08"/>
<sequence length="60" mass="6564">MTVFKGGDAIRAFLEEFDSWLSPLVEYQKISSRPISERFNSAALIGSQVTNSALNVEVGS</sequence>
<protein>
    <submittedName>
        <fullName evidence="1">Uncharacterized protein</fullName>
    </submittedName>
</protein>
<evidence type="ECO:0000313" key="1">
    <source>
        <dbReference type="EMBL" id="ERJ04748.1"/>
    </source>
</evidence>
<organism evidence="1 2">
    <name type="scientific">Halorhabdus tiamatea SARL4B</name>
    <dbReference type="NCBI Taxonomy" id="1033806"/>
    <lineage>
        <taxon>Archaea</taxon>
        <taxon>Methanobacteriati</taxon>
        <taxon>Methanobacteriota</taxon>
        <taxon>Stenosarchaea group</taxon>
        <taxon>Halobacteria</taxon>
        <taxon>Halobacteriales</taxon>
        <taxon>Haloarculaceae</taxon>
        <taxon>Halorhabdus</taxon>
    </lineage>
</organism>
<accession>U2DX08</accession>
<dbReference type="EMBL" id="AFNT02000058">
    <property type="protein sequence ID" value="ERJ04748.1"/>
    <property type="molecule type" value="Genomic_DNA"/>
</dbReference>
<comment type="caution">
    <text evidence="1">The sequence shown here is derived from an EMBL/GenBank/DDBJ whole genome shotgun (WGS) entry which is preliminary data.</text>
</comment>